<dbReference type="EMBL" id="JBJURJ010000025">
    <property type="protein sequence ID" value="MFM9332036.1"/>
    <property type="molecule type" value="Genomic_DNA"/>
</dbReference>
<accession>A0ACC7P6S2</accession>
<name>A0ACC7P6S2_9BACL</name>
<reference evidence="1" key="1">
    <citation type="submission" date="2024-12" db="EMBL/GenBank/DDBJ databases">
        <authorList>
            <person name="Wu N."/>
        </authorList>
    </citation>
    <scope>NUCLEOTIDE SEQUENCE</scope>
    <source>
        <strain evidence="1">P15</strain>
    </source>
</reference>
<protein>
    <submittedName>
        <fullName evidence="1">AraC family transcriptional regulator</fullName>
    </submittedName>
</protein>
<evidence type="ECO:0000313" key="2">
    <source>
        <dbReference type="Proteomes" id="UP001631969"/>
    </source>
</evidence>
<sequence length="309" mass="34140">MGHLPDFLTFLLAPGTPDSLPLRLQSLGRHDQTYIHRPEGFPHSQLLWSSAGDGRFEFAEAGSFSLPEGCALYLPGGVPHEYGPRSGPWQLSFLSFDGPAAETIATSCGMAPCTPFPLEGAGEILRQGLEELWQDIHHGAEGGERRYSGQLYSLLLAAGEAASANQPTPRQTSPGPAGSTIPLAASPAELAFRQALRLMEQHYTEQLDMSNLARTVGYSVQHFQRIFKQACGMPPHVYLQRLRLHRSLEWLMEESSPSVRDVAARLGWEANYYIRVFREHYGMAPGQYRRSAGPGRQTKNPSQLPDVEE</sequence>
<comment type="caution">
    <text evidence="1">The sequence shown here is derived from an EMBL/GenBank/DDBJ whole genome shotgun (WGS) entry which is preliminary data.</text>
</comment>
<organism evidence="1 2">
    <name type="scientific">Paenibacillus mesotrionivorans</name>
    <dbReference type="NCBI Taxonomy" id="3160968"/>
    <lineage>
        <taxon>Bacteria</taxon>
        <taxon>Bacillati</taxon>
        <taxon>Bacillota</taxon>
        <taxon>Bacilli</taxon>
        <taxon>Bacillales</taxon>
        <taxon>Paenibacillaceae</taxon>
        <taxon>Paenibacillus</taxon>
    </lineage>
</organism>
<keyword evidence="2" id="KW-1185">Reference proteome</keyword>
<proteinExistence type="predicted"/>
<gene>
    <name evidence="1" type="ORF">ACI1P1_27435</name>
</gene>
<evidence type="ECO:0000313" key="1">
    <source>
        <dbReference type="EMBL" id="MFM9332036.1"/>
    </source>
</evidence>
<dbReference type="Proteomes" id="UP001631969">
    <property type="component" value="Unassembled WGS sequence"/>
</dbReference>